<organism evidence="1 2">
    <name type="scientific">Elongatibacter sediminis</name>
    <dbReference type="NCBI Taxonomy" id="3119006"/>
    <lineage>
        <taxon>Bacteria</taxon>
        <taxon>Pseudomonadati</taxon>
        <taxon>Pseudomonadota</taxon>
        <taxon>Gammaproteobacteria</taxon>
        <taxon>Chromatiales</taxon>
        <taxon>Wenzhouxiangellaceae</taxon>
        <taxon>Elongatibacter</taxon>
    </lineage>
</organism>
<keyword evidence="2" id="KW-1185">Reference proteome</keyword>
<dbReference type="Pfam" id="PF04075">
    <property type="entry name" value="F420H2_quin_red"/>
    <property type="match status" value="1"/>
</dbReference>
<accession>A0AAW9RGH8</accession>
<evidence type="ECO:0000313" key="1">
    <source>
        <dbReference type="EMBL" id="MEJ8569378.1"/>
    </source>
</evidence>
<protein>
    <submittedName>
        <fullName evidence="1">Nitroreductase/quinone reductase family protein</fullName>
    </submittedName>
</protein>
<dbReference type="SUPFAM" id="SSF50475">
    <property type="entry name" value="FMN-binding split barrel"/>
    <property type="match status" value="1"/>
</dbReference>
<name>A0AAW9RGH8_9GAMM</name>
<dbReference type="EMBL" id="JAZHOG010000013">
    <property type="protein sequence ID" value="MEJ8569378.1"/>
    <property type="molecule type" value="Genomic_DNA"/>
</dbReference>
<evidence type="ECO:0000313" key="2">
    <source>
        <dbReference type="Proteomes" id="UP001359886"/>
    </source>
</evidence>
<dbReference type="Gene3D" id="2.30.110.10">
    <property type="entry name" value="Electron Transport, Fmn-binding Protein, Chain A"/>
    <property type="match status" value="1"/>
</dbReference>
<reference evidence="1 2" key="1">
    <citation type="submission" date="2024-02" db="EMBL/GenBank/DDBJ databases">
        <title>A novel Wenzhouxiangellaceae bacterium, isolated from coastal sediments.</title>
        <authorList>
            <person name="Du Z.-J."/>
            <person name="Ye Y.-Q."/>
            <person name="Zhang X.-Y."/>
        </authorList>
    </citation>
    <scope>NUCLEOTIDE SEQUENCE [LARGE SCALE GENOMIC DNA]</scope>
    <source>
        <strain evidence="1 2">CH-27</strain>
    </source>
</reference>
<proteinExistence type="predicted"/>
<gene>
    <name evidence="1" type="ORF">V3330_17260</name>
</gene>
<dbReference type="InterPro" id="IPR012349">
    <property type="entry name" value="Split_barrel_FMN-bd"/>
</dbReference>
<dbReference type="AlphaFoldDB" id="A0AAW9RGH8"/>
<dbReference type="InterPro" id="IPR004378">
    <property type="entry name" value="F420H2_quin_Rdtase"/>
</dbReference>
<dbReference type="RefSeq" id="WP_354696700.1">
    <property type="nucleotide sequence ID" value="NZ_JAZHOG010000013.1"/>
</dbReference>
<dbReference type="GO" id="GO:0016491">
    <property type="term" value="F:oxidoreductase activity"/>
    <property type="evidence" value="ECO:0007669"/>
    <property type="project" value="InterPro"/>
</dbReference>
<sequence length="149" mass="16835">MKLPESLFAVINPCIIWLLRSPAHGLLSSGVMLITFTGRNSGRTFTTPVRYIRDGGVIRSFTARNNQWWRNMREPVEVTLRIAGKDGRYLMQAVTDDPTRIRAKLLRLLALYPQDAPYYDIELGPDKLPKPGHLDRAVEATAMVEARAV</sequence>
<comment type="caution">
    <text evidence="1">The sequence shown here is derived from an EMBL/GenBank/DDBJ whole genome shotgun (WGS) entry which is preliminary data.</text>
</comment>
<dbReference type="Proteomes" id="UP001359886">
    <property type="component" value="Unassembled WGS sequence"/>
</dbReference>